<proteinExistence type="predicted"/>
<protein>
    <submittedName>
        <fullName evidence="1">Uncharacterized protein</fullName>
    </submittedName>
</protein>
<evidence type="ECO:0000313" key="1">
    <source>
        <dbReference type="EMBL" id="SDE79690.1"/>
    </source>
</evidence>
<organism evidence="1 2">
    <name type="scientific">Bradyrhizobium brasilense</name>
    <dbReference type="NCBI Taxonomy" id="1419277"/>
    <lineage>
        <taxon>Bacteria</taxon>
        <taxon>Pseudomonadati</taxon>
        <taxon>Pseudomonadota</taxon>
        <taxon>Alphaproteobacteria</taxon>
        <taxon>Hyphomicrobiales</taxon>
        <taxon>Nitrobacteraceae</taxon>
        <taxon>Bradyrhizobium</taxon>
    </lineage>
</organism>
<dbReference type="Proteomes" id="UP000199245">
    <property type="component" value="Unassembled WGS sequence"/>
</dbReference>
<sequence>MMPSAMGRHIKLLAIENGFRRRLRKPQARRFRIGAIDSAAAGLLPPLPLAAAWLKGSRDPVRDQVIAVLEARLKSYAREA</sequence>
<name>A0A1G7FUV2_9BRAD</name>
<gene>
    <name evidence="1" type="ORF">SAMN05216337_103545</name>
</gene>
<reference evidence="1 2" key="1">
    <citation type="submission" date="2016-10" db="EMBL/GenBank/DDBJ databases">
        <authorList>
            <person name="de Groot N.N."/>
        </authorList>
    </citation>
    <scope>NUCLEOTIDE SEQUENCE [LARGE SCALE GENOMIC DNA]</scope>
    <source>
        <strain evidence="1 2">R5</strain>
    </source>
</reference>
<accession>A0A1G7FUV2</accession>
<evidence type="ECO:0000313" key="2">
    <source>
        <dbReference type="Proteomes" id="UP000199245"/>
    </source>
</evidence>
<dbReference type="EMBL" id="FMZW01000035">
    <property type="protein sequence ID" value="SDE79690.1"/>
    <property type="molecule type" value="Genomic_DNA"/>
</dbReference>
<dbReference type="AlphaFoldDB" id="A0A1G7FUV2"/>